<comment type="caution">
    <text evidence="1">The sequence shown here is derived from an EMBL/GenBank/DDBJ whole genome shotgun (WGS) entry which is preliminary data.</text>
</comment>
<evidence type="ECO:0000313" key="2">
    <source>
        <dbReference type="Proteomes" id="UP000827872"/>
    </source>
</evidence>
<name>A0ACB8GD25_9SAUR</name>
<gene>
    <name evidence="1" type="ORF">K3G42_025418</name>
</gene>
<protein>
    <submittedName>
        <fullName evidence="1">Uncharacterized protein</fullName>
    </submittedName>
</protein>
<organism evidence="1 2">
    <name type="scientific">Sphaerodactylus townsendi</name>
    <dbReference type="NCBI Taxonomy" id="933632"/>
    <lineage>
        <taxon>Eukaryota</taxon>
        <taxon>Metazoa</taxon>
        <taxon>Chordata</taxon>
        <taxon>Craniata</taxon>
        <taxon>Vertebrata</taxon>
        <taxon>Euteleostomi</taxon>
        <taxon>Lepidosauria</taxon>
        <taxon>Squamata</taxon>
        <taxon>Bifurcata</taxon>
        <taxon>Gekkota</taxon>
        <taxon>Sphaerodactylidae</taxon>
        <taxon>Sphaerodactylus</taxon>
    </lineage>
</organism>
<proteinExistence type="predicted"/>
<keyword evidence="2" id="KW-1185">Reference proteome</keyword>
<evidence type="ECO:0000313" key="1">
    <source>
        <dbReference type="EMBL" id="KAH8017025.1"/>
    </source>
</evidence>
<dbReference type="Proteomes" id="UP000827872">
    <property type="component" value="Linkage Group LG01"/>
</dbReference>
<dbReference type="EMBL" id="CM037614">
    <property type="protein sequence ID" value="KAH8017025.1"/>
    <property type="molecule type" value="Genomic_DNA"/>
</dbReference>
<sequence>MEVSSLHNISGPRGSPMASVKGYSHDTERTSGQETIKRSEAYKALWLHNEEVTQERDQLRADLATLQSQVAYLMAERNERHMGRKTSAARESRATGGGELSDELWPRQQRLDHLTGTPTAKARSRPSEPVPRQQLAPLASCLGGPRERSSGQTMASVELGPGCSRGPNRLVSLVEEDALEIHDMERFLVALHHRFEDSLAEEKAQTALQ</sequence>
<accession>A0ACB8GD25</accession>
<reference evidence="1" key="1">
    <citation type="submission" date="2021-08" db="EMBL/GenBank/DDBJ databases">
        <title>The first chromosome-level gecko genome reveals the dynamic sex chromosomes of Neotropical dwarf geckos (Sphaerodactylidae: Sphaerodactylus).</title>
        <authorList>
            <person name="Pinto B.J."/>
            <person name="Keating S.E."/>
            <person name="Gamble T."/>
        </authorList>
    </citation>
    <scope>NUCLEOTIDE SEQUENCE</scope>
    <source>
        <strain evidence="1">TG3544</strain>
    </source>
</reference>